<sequence>MAAVRDSLCNMEPVQIPRPQISGLQFIPTRGRLGFYATIRRDGEKYGVGMKPIGPRRPVLSDSLFKDDCNISKSSNTTTTDADDKMENVKSSPEQDLQSVKTSNSVTNTSKPSNSATSTSKLSNSVTNTSKLSFSASDNKKINLNK</sequence>
<evidence type="ECO:0000313" key="3">
    <source>
        <dbReference type="WBParaSite" id="maker-PairedContig_2132-snap-gene-0.1-mRNA-1"/>
    </source>
</evidence>
<proteinExistence type="predicted"/>
<dbReference type="WBParaSite" id="maker-PairedContig_2132-snap-gene-0.1-mRNA-1">
    <property type="protein sequence ID" value="maker-PairedContig_2132-snap-gene-0.1-mRNA-1"/>
    <property type="gene ID" value="maker-PairedContig_2132-snap-gene-0.1"/>
</dbReference>
<feature type="compositionally biased region" description="Low complexity" evidence="1">
    <location>
        <begin position="99"/>
        <end position="115"/>
    </location>
</feature>
<name>A0A1I8EIA3_WUCBA</name>
<evidence type="ECO:0000313" key="4">
    <source>
        <dbReference type="WBParaSite" id="mrna-Wban_03008"/>
    </source>
</evidence>
<feature type="compositionally biased region" description="Polar residues" evidence="1">
    <location>
        <begin position="116"/>
        <end position="146"/>
    </location>
</feature>
<evidence type="ECO:0000313" key="2">
    <source>
        <dbReference type="Proteomes" id="UP000093561"/>
    </source>
</evidence>
<evidence type="ECO:0000256" key="1">
    <source>
        <dbReference type="SAM" id="MobiDB-lite"/>
    </source>
</evidence>
<feature type="compositionally biased region" description="Polar residues" evidence="1">
    <location>
        <begin position="89"/>
        <end position="98"/>
    </location>
</feature>
<feature type="compositionally biased region" description="Polar residues" evidence="1">
    <location>
        <begin position="71"/>
        <end position="80"/>
    </location>
</feature>
<dbReference type="Proteomes" id="UP000093561">
    <property type="component" value="Unassembled WGS sequence"/>
</dbReference>
<organism evidence="3">
    <name type="scientific">Wuchereria bancrofti</name>
    <dbReference type="NCBI Taxonomy" id="6293"/>
    <lineage>
        <taxon>Eukaryota</taxon>
        <taxon>Metazoa</taxon>
        <taxon>Ecdysozoa</taxon>
        <taxon>Nematoda</taxon>
        <taxon>Chromadorea</taxon>
        <taxon>Rhabditida</taxon>
        <taxon>Spirurina</taxon>
        <taxon>Spiruromorpha</taxon>
        <taxon>Filarioidea</taxon>
        <taxon>Onchocercidae</taxon>
        <taxon>Wuchereria</taxon>
    </lineage>
</organism>
<dbReference type="AlphaFoldDB" id="A0A1I8EIA3"/>
<accession>A0A1I8EIA3</accession>
<feature type="region of interest" description="Disordered" evidence="1">
    <location>
        <begin position="45"/>
        <end position="146"/>
    </location>
</feature>
<reference evidence="2" key="1">
    <citation type="submission" date="2015-03" db="EMBL/GenBank/DDBJ databases">
        <title>Wuchereria bancrofti Genome Sequencing Papua New Guinea Strain.</title>
        <authorList>
            <person name="Small S.T."/>
            <person name="Serre D."/>
            <person name="Zimmerman P.A."/>
        </authorList>
    </citation>
    <scope>NUCLEOTIDE SEQUENCE [LARGE SCALE GENOMIC DNA]</scope>
    <source>
        <strain evidence="2">pt0022</strain>
    </source>
</reference>
<reference evidence="3" key="3">
    <citation type="submission" date="2016-11" db="UniProtKB">
        <authorList>
            <consortium name="WormBaseParasite"/>
        </authorList>
    </citation>
    <scope>IDENTIFICATION</scope>
    <source>
        <strain evidence="3 4">pt0022</strain>
    </source>
</reference>
<protein>
    <submittedName>
        <fullName evidence="4">PDZ domain-containing protein</fullName>
    </submittedName>
</protein>
<dbReference type="WBParaSite" id="mrna-Wban_03008">
    <property type="protein sequence ID" value="mrna-Wban_03008"/>
    <property type="gene ID" value="Wban_03008"/>
</dbReference>
<reference evidence="2" key="2">
    <citation type="journal article" date="2016" name="Mol. Ecol.">
        <title>Population genomics of the filarial nematode parasite Wuchereria bancrofti from mosquitoes.</title>
        <authorList>
            <person name="Small S.T."/>
            <person name="Reimer L.J."/>
            <person name="Tisch D.J."/>
            <person name="King C.L."/>
            <person name="Christensen B.M."/>
            <person name="Siba P.M."/>
            <person name="Kazura J.W."/>
            <person name="Serre D."/>
            <person name="Zimmerman P.A."/>
        </authorList>
    </citation>
    <scope>NUCLEOTIDE SEQUENCE</scope>
    <source>
        <strain evidence="2">pt0022</strain>
    </source>
</reference>